<dbReference type="SUPFAM" id="SSF52317">
    <property type="entry name" value="Class I glutamine amidotransferase-like"/>
    <property type="match status" value="1"/>
</dbReference>
<name>A0A7X5QX70_9GAMM</name>
<evidence type="ECO:0000256" key="5">
    <source>
        <dbReference type="ARBA" id="ARBA00022825"/>
    </source>
</evidence>
<dbReference type="InterPro" id="IPR003507">
    <property type="entry name" value="S66_fam"/>
</dbReference>
<organism evidence="9 10">
    <name type="scientific">Luteibacter yeojuensis</name>
    <dbReference type="NCBI Taxonomy" id="345309"/>
    <lineage>
        <taxon>Bacteria</taxon>
        <taxon>Pseudomonadati</taxon>
        <taxon>Pseudomonadota</taxon>
        <taxon>Gammaproteobacteria</taxon>
        <taxon>Lysobacterales</taxon>
        <taxon>Rhodanobacteraceae</taxon>
        <taxon>Luteibacter</taxon>
    </lineage>
</organism>
<dbReference type="Gene3D" id="3.50.30.60">
    <property type="entry name" value="LD-carboxypeptidase A C-terminal domain-like"/>
    <property type="match status" value="1"/>
</dbReference>
<evidence type="ECO:0000313" key="10">
    <source>
        <dbReference type="Proteomes" id="UP000518878"/>
    </source>
</evidence>
<dbReference type="NCBIfam" id="NF008424">
    <property type="entry name" value="PRK11253.1"/>
    <property type="match status" value="1"/>
</dbReference>
<keyword evidence="3" id="KW-0645">Protease</keyword>
<feature type="active site" description="Charge relay system" evidence="6">
    <location>
        <position position="206"/>
    </location>
</feature>
<dbReference type="GO" id="GO:0106415">
    <property type="term" value="F:muramoyltetrapeptide carboxypeptidase activity"/>
    <property type="evidence" value="ECO:0007669"/>
    <property type="project" value="UniProtKB-EC"/>
</dbReference>
<dbReference type="InterPro" id="IPR040921">
    <property type="entry name" value="Peptidase_S66C"/>
</dbReference>
<dbReference type="RefSeq" id="WP_166700876.1">
    <property type="nucleotide sequence ID" value="NZ_JAAQTL010000002.1"/>
</dbReference>
<dbReference type="InterPro" id="IPR040449">
    <property type="entry name" value="Peptidase_S66_N"/>
</dbReference>
<dbReference type="EC" id="3.4.17.13" evidence="9"/>
<dbReference type="SUPFAM" id="SSF141986">
    <property type="entry name" value="LD-carboxypeptidase A C-terminal domain-like"/>
    <property type="match status" value="1"/>
</dbReference>
<keyword evidence="5" id="KW-0720">Serine protease</keyword>
<comment type="similarity">
    <text evidence="1">Belongs to the peptidase S66 family.</text>
</comment>
<dbReference type="CDD" id="cd07025">
    <property type="entry name" value="Peptidase_S66"/>
    <property type="match status" value="1"/>
</dbReference>
<evidence type="ECO:0000256" key="1">
    <source>
        <dbReference type="ARBA" id="ARBA00010233"/>
    </source>
</evidence>
<evidence type="ECO:0000256" key="2">
    <source>
        <dbReference type="ARBA" id="ARBA00022645"/>
    </source>
</evidence>
<protein>
    <submittedName>
        <fullName evidence="9">Muramoyltetrapeptide carboxypeptidase</fullName>
        <ecNumber evidence="9">3.4.17.13</ecNumber>
    </submittedName>
</protein>
<dbReference type="PANTHER" id="PTHR30237">
    <property type="entry name" value="MURAMOYLTETRAPEPTIDE CARBOXYPEPTIDASE"/>
    <property type="match status" value="1"/>
</dbReference>
<keyword evidence="4 9" id="KW-0378">Hydrolase</keyword>
<evidence type="ECO:0000259" key="7">
    <source>
        <dbReference type="Pfam" id="PF02016"/>
    </source>
</evidence>
<dbReference type="PIRSF" id="PIRSF028757">
    <property type="entry name" value="LD-carboxypeptidase"/>
    <property type="match status" value="1"/>
</dbReference>
<accession>A0A7X5QX70</accession>
<sequence>MTTPGYDIRLIAPSGYPHTPEAMQRGIARLEAAGHRVHGKGVLERRDLRFAGTDAERGADINGLADPSRPLPDIALAIRGGYGAHPLLPLLDYVGLGARLRGAPVALVGHSDFTALQCALYAKSGVVTYGGPMLGADFGAAELDPLTWEHFWHTLANGEGQAEWAAPGAPELEAEGTLWGGNLAMLGGLVGSPYFPRIEGGLLFVEDIAEPPYRVERMLYHLLHAGVLGTQKALLVGDFTGYRISAYDNGYEVDIALDRIASAAGIPVIRGLPFGHGPAKFTLPFGAPAHLAVAGGQAKLRFSGHPRPKTP</sequence>
<evidence type="ECO:0000256" key="6">
    <source>
        <dbReference type="PIRSR" id="PIRSR028757-1"/>
    </source>
</evidence>
<dbReference type="GO" id="GO:0006508">
    <property type="term" value="P:proteolysis"/>
    <property type="evidence" value="ECO:0007669"/>
    <property type="project" value="UniProtKB-KW"/>
</dbReference>
<evidence type="ECO:0000256" key="3">
    <source>
        <dbReference type="ARBA" id="ARBA00022670"/>
    </source>
</evidence>
<dbReference type="Proteomes" id="UP000518878">
    <property type="component" value="Unassembled WGS sequence"/>
</dbReference>
<dbReference type="GO" id="GO:0008236">
    <property type="term" value="F:serine-type peptidase activity"/>
    <property type="evidence" value="ECO:0007669"/>
    <property type="project" value="UniProtKB-KW"/>
</dbReference>
<keyword evidence="10" id="KW-1185">Reference proteome</keyword>
<dbReference type="InterPro" id="IPR027478">
    <property type="entry name" value="LdcA_N"/>
</dbReference>
<feature type="active site" description="Charge relay system" evidence="6">
    <location>
        <position position="276"/>
    </location>
</feature>
<feature type="domain" description="LD-carboxypeptidase N-terminal" evidence="7">
    <location>
        <begin position="8"/>
        <end position="130"/>
    </location>
</feature>
<dbReference type="Gene3D" id="3.40.50.10740">
    <property type="entry name" value="Class I glutamine amidotransferase-like"/>
    <property type="match status" value="1"/>
</dbReference>
<keyword evidence="2 9" id="KW-0121">Carboxypeptidase</keyword>
<feature type="domain" description="LD-carboxypeptidase C-terminal" evidence="8">
    <location>
        <begin position="175"/>
        <end position="291"/>
    </location>
</feature>
<reference evidence="9 10" key="1">
    <citation type="journal article" date="2006" name="Int. J. Syst. Evol. Microbiol.">
        <title>Dyella yeojuensis sp. nov., isolated from greenhouse soil in Korea.</title>
        <authorList>
            <person name="Kim B.Y."/>
            <person name="Weon H.Y."/>
            <person name="Lee K.H."/>
            <person name="Seok S.J."/>
            <person name="Kwon S.W."/>
            <person name="Go S.J."/>
            <person name="Stackebrandt E."/>
        </authorList>
    </citation>
    <scope>NUCLEOTIDE SEQUENCE [LARGE SCALE GENOMIC DNA]</scope>
    <source>
        <strain evidence="9 10">DSM 17673</strain>
    </source>
</reference>
<evidence type="ECO:0000259" key="8">
    <source>
        <dbReference type="Pfam" id="PF17676"/>
    </source>
</evidence>
<feature type="active site" description="Nucleophile" evidence="6">
    <location>
        <position position="111"/>
    </location>
</feature>
<dbReference type="PANTHER" id="PTHR30237:SF2">
    <property type="entry name" value="MUREIN TETRAPEPTIDE CARBOXYPEPTIDASE"/>
    <property type="match status" value="1"/>
</dbReference>
<dbReference type="EMBL" id="JAAQTL010000002">
    <property type="protein sequence ID" value="NID17078.1"/>
    <property type="molecule type" value="Genomic_DNA"/>
</dbReference>
<dbReference type="InterPro" id="IPR027461">
    <property type="entry name" value="Carboxypeptidase_A_C_sf"/>
</dbReference>
<proteinExistence type="inferred from homology"/>
<evidence type="ECO:0000313" key="9">
    <source>
        <dbReference type="EMBL" id="NID17078.1"/>
    </source>
</evidence>
<comment type="caution">
    <text evidence="9">The sequence shown here is derived from an EMBL/GenBank/DDBJ whole genome shotgun (WGS) entry which is preliminary data.</text>
</comment>
<dbReference type="Pfam" id="PF02016">
    <property type="entry name" value="Peptidase_S66"/>
    <property type="match status" value="1"/>
</dbReference>
<dbReference type="InterPro" id="IPR029062">
    <property type="entry name" value="Class_I_gatase-like"/>
</dbReference>
<evidence type="ECO:0000256" key="4">
    <source>
        <dbReference type="ARBA" id="ARBA00022801"/>
    </source>
</evidence>
<dbReference type="Pfam" id="PF17676">
    <property type="entry name" value="Peptidase_S66C"/>
    <property type="match status" value="1"/>
</dbReference>
<dbReference type="AlphaFoldDB" id="A0A7X5QX70"/>
<gene>
    <name evidence="9" type="primary">ldcA</name>
    <name evidence="9" type="ORF">HBF32_16495</name>
</gene>